<evidence type="ECO:0008006" key="3">
    <source>
        <dbReference type="Google" id="ProtNLM"/>
    </source>
</evidence>
<dbReference type="OrthoDB" id="3533713at2"/>
<name>A0A5J4J8W7_9FLAO</name>
<organism evidence="1 2">
    <name type="scientific">Patiriisocius marinus</name>
    <dbReference type="NCBI Taxonomy" id="1397112"/>
    <lineage>
        <taxon>Bacteria</taxon>
        <taxon>Pseudomonadati</taxon>
        <taxon>Bacteroidota</taxon>
        <taxon>Flavobacteriia</taxon>
        <taxon>Flavobacteriales</taxon>
        <taxon>Flavobacteriaceae</taxon>
        <taxon>Patiriisocius</taxon>
    </lineage>
</organism>
<evidence type="ECO:0000313" key="1">
    <source>
        <dbReference type="EMBL" id="GER60957.1"/>
    </source>
</evidence>
<dbReference type="RefSeq" id="WP_151675382.1">
    <property type="nucleotide sequence ID" value="NZ_BKCG01000012.1"/>
</dbReference>
<dbReference type="AlphaFoldDB" id="A0A5J4J8W7"/>
<dbReference type="EMBL" id="BKCG01000012">
    <property type="protein sequence ID" value="GER60957.1"/>
    <property type="molecule type" value="Genomic_DNA"/>
</dbReference>
<comment type="caution">
    <text evidence="1">The sequence shown here is derived from an EMBL/GenBank/DDBJ whole genome shotgun (WGS) entry which is preliminary data.</text>
</comment>
<gene>
    <name evidence="1" type="ORF">ULMA_30650</name>
</gene>
<dbReference type="Proteomes" id="UP000326509">
    <property type="component" value="Unassembled WGS sequence"/>
</dbReference>
<dbReference type="Pfam" id="PF15580">
    <property type="entry name" value="Imm53"/>
    <property type="match status" value="1"/>
</dbReference>
<proteinExistence type="predicted"/>
<sequence length="99" mass="11407">MEILEWIQNWFKANCNGEWEHGGGIQIITIDNPGWEVEIDISNTSVANMNLSWILNENSKQDWYGVKIEDQKFFAAGDSGKLIFLLGLFKEMIEKIENV</sequence>
<reference evidence="1 2" key="1">
    <citation type="submission" date="2019-08" db="EMBL/GenBank/DDBJ databases">
        <title>Draft genome sequence of Ulvibacter marinus type strain NBRC 109484.</title>
        <authorList>
            <person name="Kawano K."/>
            <person name="Ushijima N."/>
            <person name="Kihara M."/>
            <person name="Itoh H."/>
        </authorList>
    </citation>
    <scope>NUCLEOTIDE SEQUENCE [LARGE SCALE GENOMIC DNA]</scope>
    <source>
        <strain evidence="1 2">NBRC 109484</strain>
    </source>
</reference>
<accession>A0A5J4J8W7</accession>
<protein>
    <recommendedName>
        <fullName evidence="3">Immunity protein 53</fullName>
    </recommendedName>
</protein>
<dbReference type="InterPro" id="IPR028228">
    <property type="entry name" value="Imm53"/>
</dbReference>
<evidence type="ECO:0000313" key="2">
    <source>
        <dbReference type="Proteomes" id="UP000326509"/>
    </source>
</evidence>
<keyword evidence="2" id="KW-1185">Reference proteome</keyword>